<evidence type="ECO:0000313" key="4">
    <source>
        <dbReference type="EMBL" id="MFC4095821.1"/>
    </source>
</evidence>
<keyword evidence="2" id="KW-1133">Transmembrane helix</keyword>
<dbReference type="Proteomes" id="UP001595814">
    <property type="component" value="Unassembled WGS sequence"/>
</dbReference>
<name>A0ABV8JP07_9FLAO</name>
<evidence type="ECO:0000259" key="3">
    <source>
        <dbReference type="Pfam" id="PF00534"/>
    </source>
</evidence>
<dbReference type="CDD" id="cd03794">
    <property type="entry name" value="GT4_WbuB-like"/>
    <property type="match status" value="1"/>
</dbReference>
<organism evidence="4 5">
    <name type="scientific">Euzebyella saccharophila</name>
    <dbReference type="NCBI Taxonomy" id="679664"/>
    <lineage>
        <taxon>Bacteria</taxon>
        <taxon>Pseudomonadati</taxon>
        <taxon>Bacteroidota</taxon>
        <taxon>Flavobacteriia</taxon>
        <taxon>Flavobacteriales</taxon>
        <taxon>Flavobacteriaceae</taxon>
        <taxon>Euzebyella</taxon>
    </lineage>
</organism>
<proteinExistence type="predicted"/>
<keyword evidence="5" id="KW-1185">Reference proteome</keyword>
<accession>A0ABV8JP07</accession>
<keyword evidence="1" id="KW-0808">Transferase</keyword>
<reference evidence="5" key="1">
    <citation type="journal article" date="2019" name="Int. J. Syst. Evol. Microbiol.">
        <title>The Global Catalogue of Microorganisms (GCM) 10K type strain sequencing project: providing services to taxonomists for standard genome sequencing and annotation.</title>
        <authorList>
            <consortium name="The Broad Institute Genomics Platform"/>
            <consortium name="The Broad Institute Genome Sequencing Center for Infectious Disease"/>
            <person name="Wu L."/>
            <person name="Ma J."/>
        </authorList>
    </citation>
    <scope>NUCLEOTIDE SEQUENCE [LARGE SCALE GENOMIC DNA]</scope>
    <source>
        <strain evidence="5">CECT 7477</strain>
    </source>
</reference>
<dbReference type="PANTHER" id="PTHR46401">
    <property type="entry name" value="GLYCOSYLTRANSFERASE WBBK-RELATED"/>
    <property type="match status" value="1"/>
</dbReference>
<evidence type="ECO:0000313" key="5">
    <source>
        <dbReference type="Proteomes" id="UP001595814"/>
    </source>
</evidence>
<dbReference type="RefSeq" id="WP_192460530.1">
    <property type="nucleotide sequence ID" value="NZ_JACYFJ010000001.1"/>
</dbReference>
<gene>
    <name evidence="4" type="ORF">ACFOUT_08040</name>
</gene>
<keyword evidence="2" id="KW-0812">Transmembrane</keyword>
<dbReference type="InterPro" id="IPR001296">
    <property type="entry name" value="Glyco_trans_1"/>
</dbReference>
<keyword evidence="2" id="KW-0472">Membrane</keyword>
<dbReference type="SUPFAM" id="SSF53756">
    <property type="entry name" value="UDP-Glycosyltransferase/glycogen phosphorylase"/>
    <property type="match status" value="1"/>
</dbReference>
<comment type="caution">
    <text evidence="4">The sequence shown here is derived from an EMBL/GenBank/DDBJ whole genome shotgun (WGS) entry which is preliminary data.</text>
</comment>
<sequence>MGKIKNNIWIINEHLTSPDLSENGHSRHFTLGQEFIKNGYDVTMITSSFSHNPKRKVPLKGLMRIVQGKIRTLVIKGFSHESSSSIVRIINWGLFFVLLFFAPLMKLPKPHIIILSSTPMLPVYNVLFFKLLFRKTQFVFETRDLWPLTPKSIGNYSENSLFIQLLSHLEHKCYSNADYVVSVLKNSDQHIRSILGNKSFRFKWISNGIDLKGFANNQKNNEWDFNGTRLQEGALVIGYAGTLGKANAMEYIIETFNKWFKGSNCYLVMVGEGGEKQALVQQAKENGNILFLDPVKREFLMSFYQKCDMLYLSWRDLELYKYGVSANKLFEYMYSQTPILMSCNIPGNIIEEAKCGLISNAEDPKDIKNKIELFKELLILDRKQLGINGREYVVENLTYAKLAQDYMEVFKELLP</sequence>
<evidence type="ECO:0000256" key="2">
    <source>
        <dbReference type="SAM" id="Phobius"/>
    </source>
</evidence>
<dbReference type="Gene3D" id="3.40.50.2000">
    <property type="entry name" value="Glycogen Phosphorylase B"/>
    <property type="match status" value="2"/>
</dbReference>
<feature type="transmembrane region" description="Helical" evidence="2">
    <location>
        <begin position="86"/>
        <end position="105"/>
    </location>
</feature>
<dbReference type="PANTHER" id="PTHR46401:SF2">
    <property type="entry name" value="GLYCOSYLTRANSFERASE WBBK-RELATED"/>
    <property type="match status" value="1"/>
</dbReference>
<dbReference type="EMBL" id="JBHSAW010000004">
    <property type="protein sequence ID" value="MFC4095821.1"/>
    <property type="molecule type" value="Genomic_DNA"/>
</dbReference>
<feature type="domain" description="Glycosyl transferase family 1" evidence="3">
    <location>
        <begin position="226"/>
        <end position="391"/>
    </location>
</feature>
<dbReference type="Pfam" id="PF00534">
    <property type="entry name" value="Glycos_transf_1"/>
    <property type="match status" value="1"/>
</dbReference>
<protein>
    <submittedName>
        <fullName evidence="4">Glycosyltransferase family 4 protein</fullName>
    </submittedName>
</protein>
<evidence type="ECO:0000256" key="1">
    <source>
        <dbReference type="ARBA" id="ARBA00022679"/>
    </source>
</evidence>
<feature type="transmembrane region" description="Helical" evidence="2">
    <location>
        <begin position="111"/>
        <end position="133"/>
    </location>
</feature>